<dbReference type="Pfam" id="PF00059">
    <property type="entry name" value="Lectin_C"/>
    <property type="match status" value="1"/>
</dbReference>
<reference evidence="3 4" key="1">
    <citation type="journal article" date="2011" name="Science">
        <title>The ecoresponsive genome of Daphnia pulex.</title>
        <authorList>
            <person name="Colbourne J.K."/>
            <person name="Pfrender M.E."/>
            <person name="Gilbert D."/>
            <person name="Thomas W.K."/>
            <person name="Tucker A."/>
            <person name="Oakley T.H."/>
            <person name="Tokishita S."/>
            <person name="Aerts A."/>
            <person name="Arnold G.J."/>
            <person name="Basu M.K."/>
            <person name="Bauer D.J."/>
            <person name="Caceres C.E."/>
            <person name="Carmel L."/>
            <person name="Casola C."/>
            <person name="Choi J.H."/>
            <person name="Detter J.C."/>
            <person name="Dong Q."/>
            <person name="Dusheyko S."/>
            <person name="Eads B.D."/>
            <person name="Frohlich T."/>
            <person name="Geiler-Samerotte K.A."/>
            <person name="Gerlach D."/>
            <person name="Hatcher P."/>
            <person name="Jogdeo S."/>
            <person name="Krijgsveld J."/>
            <person name="Kriventseva E.V."/>
            <person name="Kultz D."/>
            <person name="Laforsch C."/>
            <person name="Lindquist E."/>
            <person name="Lopez J."/>
            <person name="Manak J.R."/>
            <person name="Muller J."/>
            <person name="Pangilinan J."/>
            <person name="Patwardhan R.P."/>
            <person name="Pitluck S."/>
            <person name="Pritham E.J."/>
            <person name="Rechtsteiner A."/>
            <person name="Rho M."/>
            <person name="Rogozin I.B."/>
            <person name="Sakarya O."/>
            <person name="Salamov A."/>
            <person name="Schaack S."/>
            <person name="Shapiro H."/>
            <person name="Shiga Y."/>
            <person name="Skalitzky C."/>
            <person name="Smith Z."/>
            <person name="Souvorov A."/>
            <person name="Sung W."/>
            <person name="Tang Z."/>
            <person name="Tsuchiya D."/>
            <person name="Tu H."/>
            <person name="Vos H."/>
            <person name="Wang M."/>
            <person name="Wolf Y.I."/>
            <person name="Yamagata H."/>
            <person name="Yamada T."/>
            <person name="Ye Y."/>
            <person name="Shaw J.R."/>
            <person name="Andrews J."/>
            <person name="Crease T.J."/>
            <person name="Tang H."/>
            <person name="Lucas S.M."/>
            <person name="Robertson H.M."/>
            <person name="Bork P."/>
            <person name="Koonin E.V."/>
            <person name="Zdobnov E.M."/>
            <person name="Grigoriev I.V."/>
            <person name="Lynch M."/>
            <person name="Boore J.L."/>
        </authorList>
    </citation>
    <scope>NUCLEOTIDE SEQUENCE [LARGE SCALE GENOMIC DNA]</scope>
</reference>
<feature type="domain" description="C-type lectin" evidence="2">
    <location>
        <begin position="41"/>
        <end position="153"/>
    </location>
</feature>
<dbReference type="PROSITE" id="PS50041">
    <property type="entry name" value="C_TYPE_LECTIN_2"/>
    <property type="match status" value="1"/>
</dbReference>
<protein>
    <recommendedName>
        <fullName evidence="2">C-type lectin domain-containing protein</fullName>
    </recommendedName>
</protein>
<dbReference type="CDD" id="cd00037">
    <property type="entry name" value="CLECT"/>
    <property type="match status" value="1"/>
</dbReference>
<feature type="chain" id="PRO_5003241893" description="C-type lectin domain-containing protein" evidence="1">
    <location>
        <begin position="23"/>
        <end position="177"/>
    </location>
</feature>
<keyword evidence="4" id="KW-1185">Reference proteome</keyword>
<evidence type="ECO:0000256" key="1">
    <source>
        <dbReference type="SAM" id="SignalP"/>
    </source>
</evidence>
<sequence>MNHLNLDHLFCYIITFVVISSAAEPLEMAQPWNCSTGTDLCFLTPPMRLSWHEASAYCFQRSGGLSHSNDFKLIRSSPIWSSSTRLWIGLGWVESRLQWMTHVPHEETNITAISEETKYLKTKSFEGQFCYTQNKDNSLKLMNCSSRLNFICVRPLTVNEEYFPKNTTLLGRNIHNK</sequence>
<organism evidence="3 4">
    <name type="scientific">Daphnia pulex</name>
    <name type="common">Water flea</name>
    <dbReference type="NCBI Taxonomy" id="6669"/>
    <lineage>
        <taxon>Eukaryota</taxon>
        <taxon>Metazoa</taxon>
        <taxon>Ecdysozoa</taxon>
        <taxon>Arthropoda</taxon>
        <taxon>Crustacea</taxon>
        <taxon>Branchiopoda</taxon>
        <taxon>Diplostraca</taxon>
        <taxon>Cladocera</taxon>
        <taxon>Anomopoda</taxon>
        <taxon>Daphniidae</taxon>
        <taxon>Daphnia</taxon>
    </lineage>
</organism>
<dbReference type="InterPro" id="IPR016187">
    <property type="entry name" value="CTDL_fold"/>
</dbReference>
<keyword evidence="1" id="KW-0732">Signal</keyword>
<dbReference type="KEGG" id="dpx:DAPPUDRAFT_257206"/>
<evidence type="ECO:0000313" key="3">
    <source>
        <dbReference type="EMBL" id="EFX70368.1"/>
    </source>
</evidence>
<dbReference type="HOGENOM" id="CLU_1519371_0_0_1"/>
<dbReference type="AlphaFoldDB" id="E9HD24"/>
<evidence type="ECO:0000313" key="4">
    <source>
        <dbReference type="Proteomes" id="UP000000305"/>
    </source>
</evidence>
<feature type="signal peptide" evidence="1">
    <location>
        <begin position="1"/>
        <end position="22"/>
    </location>
</feature>
<dbReference type="InterPro" id="IPR001304">
    <property type="entry name" value="C-type_lectin-like"/>
</dbReference>
<dbReference type="OrthoDB" id="6366227at2759"/>
<dbReference type="InterPro" id="IPR016186">
    <property type="entry name" value="C-type_lectin-like/link_sf"/>
</dbReference>
<dbReference type="SUPFAM" id="SSF56436">
    <property type="entry name" value="C-type lectin-like"/>
    <property type="match status" value="1"/>
</dbReference>
<evidence type="ECO:0000259" key="2">
    <source>
        <dbReference type="PROSITE" id="PS50041"/>
    </source>
</evidence>
<gene>
    <name evidence="3" type="ORF">DAPPUDRAFT_257206</name>
</gene>
<dbReference type="Gene3D" id="3.10.100.10">
    <property type="entry name" value="Mannose-Binding Protein A, subunit A"/>
    <property type="match status" value="1"/>
</dbReference>
<dbReference type="Proteomes" id="UP000000305">
    <property type="component" value="Unassembled WGS sequence"/>
</dbReference>
<dbReference type="EMBL" id="GL732622">
    <property type="protein sequence ID" value="EFX70368.1"/>
    <property type="molecule type" value="Genomic_DNA"/>
</dbReference>
<proteinExistence type="predicted"/>
<accession>E9HD24</accession>
<name>E9HD24_DAPPU</name>
<dbReference type="InParanoid" id="E9HD24"/>